<feature type="signal peptide" evidence="1">
    <location>
        <begin position="1"/>
        <end position="20"/>
    </location>
</feature>
<evidence type="ECO:0000313" key="4">
    <source>
        <dbReference type="Proteomes" id="UP000439914"/>
    </source>
</evidence>
<organism evidence="3 4">
    <name type="scientific">Qipengyuania citrea</name>
    <dbReference type="NCBI Taxonomy" id="225971"/>
    <lineage>
        <taxon>Bacteria</taxon>
        <taxon>Pseudomonadati</taxon>
        <taxon>Pseudomonadota</taxon>
        <taxon>Alphaproteobacteria</taxon>
        <taxon>Sphingomonadales</taxon>
        <taxon>Erythrobacteraceae</taxon>
        <taxon>Qipengyuania</taxon>
    </lineage>
</organism>
<keyword evidence="5" id="KW-1185">Reference proteome</keyword>
<sequence>MRRVVAAAAVMALVSIGARAAPATNAANGSEMAAFAGEAVSGAECLPGSAVGNAACLQTDRTARMEQWLDGYRTRAGLLGGALALGKTWPERIESAAAPAYYVDYFDLGSAASYRFAENVLYRVDPEDASITGVAALLTGDEFVIGQEMPAGYDVYNVPYSYRTRYQDTPTVWYRYVDGYVYRVDPRTRRVTAAIDLLV</sequence>
<evidence type="ECO:0000313" key="5">
    <source>
        <dbReference type="Proteomes" id="UP001238601"/>
    </source>
</evidence>
<evidence type="ECO:0000256" key="1">
    <source>
        <dbReference type="SAM" id="SignalP"/>
    </source>
</evidence>
<dbReference type="Proteomes" id="UP001238601">
    <property type="component" value="Unassembled WGS sequence"/>
</dbReference>
<proteinExistence type="predicted"/>
<evidence type="ECO:0000313" key="3">
    <source>
        <dbReference type="EMBL" id="MXP34187.1"/>
    </source>
</evidence>
<keyword evidence="1" id="KW-0732">Signal</keyword>
<dbReference type="Gene3D" id="3.10.450.160">
    <property type="entry name" value="inner membrane protein cigr"/>
    <property type="match status" value="1"/>
</dbReference>
<dbReference type="RefSeq" id="WP_160765810.1">
    <property type="nucleotide sequence ID" value="NZ_JAUSWK010000002.1"/>
</dbReference>
<comment type="caution">
    <text evidence="3">The sequence shown here is derived from an EMBL/GenBank/DDBJ whole genome shotgun (WGS) entry which is preliminary data.</text>
</comment>
<reference evidence="2 5" key="2">
    <citation type="submission" date="2023-07" db="EMBL/GenBank/DDBJ databases">
        <title>Genomic Encyclopedia of Type Strains, Phase IV (KMG-IV): sequencing the most valuable type-strain genomes for metagenomic binning, comparative biology and taxonomic classification.</title>
        <authorList>
            <person name="Goeker M."/>
        </authorList>
    </citation>
    <scope>NUCLEOTIDE SEQUENCE [LARGE SCALE GENOMIC DNA]</scope>
    <source>
        <strain evidence="2 5">DSM 14432</strain>
    </source>
</reference>
<reference evidence="3 4" key="1">
    <citation type="submission" date="2019-12" db="EMBL/GenBank/DDBJ databases">
        <title>Genomic-based taxomic classification of the family Erythrobacteraceae.</title>
        <authorList>
            <person name="Xu L."/>
        </authorList>
    </citation>
    <scope>NUCLEOTIDE SEQUENCE [LARGE SCALE GENOMIC DNA]</scope>
    <source>
        <strain evidence="3 4">CGMCC 1.8703</strain>
    </source>
</reference>
<dbReference type="EMBL" id="WTYG01000001">
    <property type="protein sequence ID" value="MXP34187.1"/>
    <property type="molecule type" value="Genomic_DNA"/>
</dbReference>
<gene>
    <name evidence="3" type="ORF">GRI55_00195</name>
    <name evidence="2" type="ORF">QOZ97_001352</name>
</gene>
<evidence type="ECO:0000313" key="2">
    <source>
        <dbReference type="EMBL" id="MDQ0565819.1"/>
    </source>
</evidence>
<evidence type="ECO:0008006" key="6">
    <source>
        <dbReference type="Google" id="ProtNLM"/>
    </source>
</evidence>
<feature type="chain" id="PRO_5026242769" description="DUF1236 domain-containing protein" evidence="1">
    <location>
        <begin position="21"/>
        <end position="199"/>
    </location>
</feature>
<dbReference type="GeneID" id="93686177"/>
<dbReference type="Proteomes" id="UP000439914">
    <property type="component" value="Unassembled WGS sequence"/>
</dbReference>
<name>A0A6I4U8X8_9SPHN</name>
<dbReference type="EMBL" id="JAUSWK010000002">
    <property type="protein sequence ID" value="MDQ0565819.1"/>
    <property type="molecule type" value="Genomic_DNA"/>
</dbReference>
<protein>
    <recommendedName>
        <fullName evidence="6">DUF1236 domain-containing protein</fullName>
    </recommendedName>
</protein>
<accession>A0A6I4U8X8</accession>
<dbReference type="AlphaFoldDB" id="A0A6I4U8X8"/>